<dbReference type="Proteomes" id="UP001153069">
    <property type="component" value="Unassembled WGS sequence"/>
</dbReference>
<proteinExistence type="predicted"/>
<feature type="transmembrane region" description="Helical" evidence="1">
    <location>
        <begin position="146"/>
        <end position="168"/>
    </location>
</feature>
<organism evidence="2 3">
    <name type="scientific">Seminavis robusta</name>
    <dbReference type="NCBI Taxonomy" id="568900"/>
    <lineage>
        <taxon>Eukaryota</taxon>
        <taxon>Sar</taxon>
        <taxon>Stramenopiles</taxon>
        <taxon>Ochrophyta</taxon>
        <taxon>Bacillariophyta</taxon>
        <taxon>Bacillariophyceae</taxon>
        <taxon>Bacillariophycidae</taxon>
        <taxon>Naviculales</taxon>
        <taxon>Naviculaceae</taxon>
        <taxon>Seminavis</taxon>
    </lineage>
</organism>
<protein>
    <submittedName>
        <fullName evidence="2">Uncharacterized protein</fullName>
    </submittedName>
</protein>
<feature type="transmembrane region" description="Helical" evidence="1">
    <location>
        <begin position="188"/>
        <end position="207"/>
    </location>
</feature>
<dbReference type="AlphaFoldDB" id="A0A9N8DQ25"/>
<keyword evidence="3" id="KW-1185">Reference proteome</keyword>
<feature type="transmembrane region" description="Helical" evidence="1">
    <location>
        <begin position="57"/>
        <end position="77"/>
    </location>
</feature>
<feature type="transmembrane region" description="Helical" evidence="1">
    <location>
        <begin position="89"/>
        <end position="109"/>
    </location>
</feature>
<accession>A0A9N8DQ25</accession>
<name>A0A9N8DQ25_9STRA</name>
<dbReference type="OrthoDB" id="54711at2759"/>
<reference evidence="2" key="1">
    <citation type="submission" date="2020-06" db="EMBL/GenBank/DDBJ databases">
        <authorList>
            <consortium name="Plant Systems Biology data submission"/>
        </authorList>
    </citation>
    <scope>NUCLEOTIDE SEQUENCE</scope>
    <source>
        <strain evidence="2">D6</strain>
    </source>
</reference>
<sequence length="289" mass="30261">MAAVLCNACGDICNGACEVCGHVCSKPCQACGQVCNGFCDGCEACCSSFGNLCSSPFSIYVTVATIFNLPSVYFGLMEVADMECRGSQWLFVNAILCLVNVIAAFYMAVAVTREESTSSEQQVVAGRQPTSAFARAGYMFCYDPWIAVYILVLTGFFCWLWTGGIWSLNGKAANGCNGDTSGAKIATALGFGWAFFFFGIGALMIGMCCAYCYKDTTTSSTTTSYYETTGTSSAAAATTTTPYVNADSAAGKTASNKTDGKIPTVAATPAPFAASTTKQDVPTVTATLF</sequence>
<keyword evidence="1" id="KW-0472">Membrane</keyword>
<comment type="caution">
    <text evidence="2">The sequence shown here is derived from an EMBL/GenBank/DDBJ whole genome shotgun (WGS) entry which is preliminary data.</text>
</comment>
<keyword evidence="1" id="KW-0812">Transmembrane</keyword>
<evidence type="ECO:0000256" key="1">
    <source>
        <dbReference type="SAM" id="Phobius"/>
    </source>
</evidence>
<evidence type="ECO:0000313" key="3">
    <source>
        <dbReference type="Proteomes" id="UP001153069"/>
    </source>
</evidence>
<dbReference type="EMBL" id="CAICTM010000257">
    <property type="protein sequence ID" value="CAB9506205.1"/>
    <property type="molecule type" value="Genomic_DNA"/>
</dbReference>
<keyword evidence="1" id="KW-1133">Transmembrane helix</keyword>
<gene>
    <name evidence="2" type="ORF">SEMRO_258_G101090.1</name>
</gene>
<evidence type="ECO:0000313" key="2">
    <source>
        <dbReference type="EMBL" id="CAB9506205.1"/>
    </source>
</evidence>